<dbReference type="Gene3D" id="3.90.1200.10">
    <property type="match status" value="1"/>
</dbReference>
<dbReference type="GO" id="GO:0016301">
    <property type="term" value="F:kinase activity"/>
    <property type="evidence" value="ECO:0007669"/>
    <property type="project" value="UniProtKB-KW"/>
</dbReference>
<dbReference type="RefSeq" id="WP_111321511.1">
    <property type="nucleotide sequence ID" value="NZ_BIFX01000001.1"/>
</dbReference>
<keyword evidence="2" id="KW-0808">Transferase</keyword>
<sequence>MEEQRTDRNEIQEEVLDPNRVMQAFGVRDWENLGPADSSTAASLGLLVEIKGERYLLRERPENPLGEDYGHRYAFQHYLRDAGIPIPPFRLAPDQQPYVMVDGETFELQGVPQGELFSSMSLRGIQWTAQAAAMLAHLHQASRRYQGPQYRWPAEAHIGAMVQNWLAMARTRAEQTEVYALSSAMQHLVEQWEKMLPSAMVSIGGARNLPEFHIHGDYHPLNLRFSSDDVTAVTGFDASRWEKRIFELAFALFYFSGLSWLPGSSLTRPLVKRGFEPERLRVFLDAYGQIYPPAEGEAALLADALQIITPIATMNGPLEDLFYERPEQEEPIIEDVLERLEWAAALPAWFERIRLSLQEMWA</sequence>
<dbReference type="OrthoDB" id="144290at2"/>
<gene>
    <name evidence="2" type="ORF">EI42_02069</name>
</gene>
<evidence type="ECO:0000313" key="2">
    <source>
        <dbReference type="EMBL" id="PZW32043.1"/>
    </source>
</evidence>
<keyword evidence="3" id="KW-1185">Reference proteome</keyword>
<proteinExistence type="predicted"/>
<dbReference type="Proteomes" id="UP000248806">
    <property type="component" value="Unassembled WGS sequence"/>
</dbReference>
<comment type="caution">
    <text evidence="2">The sequence shown here is derived from an EMBL/GenBank/DDBJ whole genome shotgun (WGS) entry which is preliminary data.</text>
</comment>
<dbReference type="InterPro" id="IPR011009">
    <property type="entry name" value="Kinase-like_dom_sf"/>
</dbReference>
<dbReference type="Pfam" id="PF01636">
    <property type="entry name" value="APH"/>
    <property type="match status" value="1"/>
</dbReference>
<feature type="domain" description="Aminoglycoside phosphotransferase" evidence="1">
    <location>
        <begin position="48"/>
        <end position="256"/>
    </location>
</feature>
<reference evidence="2 3" key="1">
    <citation type="submission" date="2018-06" db="EMBL/GenBank/DDBJ databases">
        <title>Genomic Encyclopedia of Archaeal and Bacterial Type Strains, Phase II (KMG-II): from individual species to whole genera.</title>
        <authorList>
            <person name="Goeker M."/>
        </authorList>
    </citation>
    <scope>NUCLEOTIDE SEQUENCE [LARGE SCALE GENOMIC DNA]</scope>
    <source>
        <strain evidence="2 3">ATCC BAA-1881</strain>
    </source>
</reference>
<organism evidence="2 3">
    <name type="scientific">Thermosporothrix hazakensis</name>
    <dbReference type="NCBI Taxonomy" id="644383"/>
    <lineage>
        <taxon>Bacteria</taxon>
        <taxon>Bacillati</taxon>
        <taxon>Chloroflexota</taxon>
        <taxon>Ktedonobacteria</taxon>
        <taxon>Ktedonobacterales</taxon>
        <taxon>Thermosporotrichaceae</taxon>
        <taxon>Thermosporothrix</taxon>
    </lineage>
</organism>
<protein>
    <submittedName>
        <fullName evidence="2">Ser/Thr protein kinase RdoA (MazF antagonist)</fullName>
    </submittedName>
</protein>
<dbReference type="InterPro" id="IPR002575">
    <property type="entry name" value="Aminoglycoside_PTrfase"/>
</dbReference>
<accession>A0A326UA11</accession>
<dbReference type="EMBL" id="QKUF01000005">
    <property type="protein sequence ID" value="PZW32043.1"/>
    <property type="molecule type" value="Genomic_DNA"/>
</dbReference>
<evidence type="ECO:0000259" key="1">
    <source>
        <dbReference type="Pfam" id="PF01636"/>
    </source>
</evidence>
<dbReference type="SUPFAM" id="SSF56112">
    <property type="entry name" value="Protein kinase-like (PK-like)"/>
    <property type="match status" value="1"/>
</dbReference>
<evidence type="ECO:0000313" key="3">
    <source>
        <dbReference type="Proteomes" id="UP000248806"/>
    </source>
</evidence>
<keyword evidence="2" id="KW-0418">Kinase</keyword>
<name>A0A326UA11_THEHA</name>
<dbReference type="AlphaFoldDB" id="A0A326UA11"/>